<dbReference type="Proteomes" id="UP001059209">
    <property type="component" value="Chromosome"/>
</dbReference>
<evidence type="ECO:0008006" key="3">
    <source>
        <dbReference type="Google" id="ProtNLM"/>
    </source>
</evidence>
<evidence type="ECO:0000313" key="2">
    <source>
        <dbReference type="Proteomes" id="UP001059209"/>
    </source>
</evidence>
<dbReference type="EMBL" id="CP104205">
    <property type="protein sequence ID" value="UWX54986.1"/>
    <property type="molecule type" value="Genomic_DNA"/>
</dbReference>
<dbReference type="RefSeq" id="WP_260572838.1">
    <property type="nucleotide sequence ID" value="NZ_CP104205.1"/>
</dbReference>
<keyword evidence="2" id="KW-1185">Reference proteome</keyword>
<evidence type="ECO:0000313" key="1">
    <source>
        <dbReference type="EMBL" id="UWX54986.1"/>
    </source>
</evidence>
<accession>A0ABY5Y7I5</accession>
<sequence length="183" mass="18708">MATGGVQASISLPNLGAGDYTLDIVDTDTNCNYSTTYTLEGPPSALTVAAPNVTQPTCLNDGSVIVSAMGGWGSYVYTLVNPDTSVFGTNTNGSFTGLTQGGTYTGTATDANNCVVPFTFDLSPATAPVLALTPNNICYDDAVGLTITANVTSAGTAILNIISMVDPTVLPIHLQVLPQEPIP</sequence>
<protein>
    <recommendedName>
        <fullName evidence="3">SprB repeat-containing protein</fullName>
    </recommendedName>
</protein>
<organism evidence="1 2">
    <name type="scientific">Maribacter litopenaei</name>
    <dbReference type="NCBI Taxonomy" id="2976127"/>
    <lineage>
        <taxon>Bacteria</taxon>
        <taxon>Pseudomonadati</taxon>
        <taxon>Bacteroidota</taxon>
        <taxon>Flavobacteriia</taxon>
        <taxon>Flavobacteriales</taxon>
        <taxon>Flavobacteriaceae</taxon>
        <taxon>Maribacter</taxon>
    </lineage>
</organism>
<name>A0ABY5Y7I5_9FLAO</name>
<proteinExistence type="predicted"/>
<gene>
    <name evidence="1" type="ORF">NYZ99_20090</name>
</gene>
<reference evidence="1" key="1">
    <citation type="submission" date="2022-09" db="EMBL/GenBank/DDBJ databases">
        <title>Maribacter litopenaei sp. nov., isolated from the intestinal tract of the Pacific White Shrimp, Litopenaeus vannamei.</title>
        <authorList>
            <person name="Kim S.Y."/>
            <person name="Hwang C.Y."/>
        </authorList>
    </citation>
    <scope>NUCLEOTIDE SEQUENCE</scope>
    <source>
        <strain evidence="1">HL-LV01</strain>
    </source>
</reference>